<feature type="region of interest" description="Disordered" evidence="4">
    <location>
        <begin position="516"/>
        <end position="542"/>
    </location>
</feature>
<dbReference type="Pfam" id="PF00505">
    <property type="entry name" value="HMG_box"/>
    <property type="match status" value="1"/>
</dbReference>
<comment type="similarity">
    <text evidence="1">Belongs to the DNA mismatch repair MutL/HexB family.</text>
</comment>
<feature type="compositionally biased region" description="Basic and acidic residues" evidence="4">
    <location>
        <begin position="577"/>
        <end position="588"/>
    </location>
</feature>
<reference evidence="6" key="1">
    <citation type="submission" date="2025-08" db="UniProtKB">
        <authorList>
            <consortium name="Ensembl"/>
        </authorList>
    </citation>
    <scope>IDENTIFICATION</scope>
</reference>
<dbReference type="Pfam" id="PF01119">
    <property type="entry name" value="DNA_mis_repair"/>
    <property type="match status" value="1"/>
</dbReference>
<feature type="compositionally biased region" description="Low complexity" evidence="4">
    <location>
        <begin position="395"/>
        <end position="413"/>
    </location>
</feature>
<feature type="compositionally biased region" description="Basic and acidic residues" evidence="4">
    <location>
        <begin position="384"/>
        <end position="394"/>
    </location>
</feature>
<dbReference type="CDD" id="cd21985">
    <property type="entry name" value="HMG-box_PMS1"/>
    <property type="match status" value="1"/>
</dbReference>
<dbReference type="FunFam" id="3.30.565.10:FF:000017">
    <property type="entry name" value="PMS1 homolog 1, mismatch repair system component"/>
    <property type="match status" value="1"/>
</dbReference>
<keyword evidence="3" id="KW-0539">Nucleus</keyword>
<dbReference type="InterPro" id="IPR009071">
    <property type="entry name" value="HMG_box_dom"/>
</dbReference>
<dbReference type="PANTHER" id="PTHR10073:SF54">
    <property type="entry name" value="PMS1 PROTEIN HOMOLOG 1"/>
    <property type="match status" value="1"/>
</dbReference>
<dbReference type="InterPro" id="IPR013507">
    <property type="entry name" value="DNA_mismatch_S5_2-like"/>
</dbReference>
<feature type="region of interest" description="Disordered" evidence="4">
    <location>
        <begin position="439"/>
        <end position="464"/>
    </location>
</feature>
<keyword evidence="7" id="KW-1185">Reference proteome</keyword>
<name>A0A3B3T0W6_9TELE</name>
<dbReference type="Pfam" id="PF13589">
    <property type="entry name" value="HATPase_c_3"/>
    <property type="match status" value="1"/>
</dbReference>
<feature type="compositionally biased region" description="Basic and acidic residues" evidence="4">
    <location>
        <begin position="523"/>
        <end position="536"/>
    </location>
</feature>
<dbReference type="AlphaFoldDB" id="A0A3B3T0W6"/>
<dbReference type="InterPro" id="IPR020568">
    <property type="entry name" value="Ribosomal_Su5_D2-typ_SF"/>
</dbReference>
<dbReference type="InterPro" id="IPR038973">
    <property type="entry name" value="MutL/Mlh/Pms-like"/>
</dbReference>
<dbReference type="SUPFAM" id="SSF55874">
    <property type="entry name" value="ATPase domain of HSP90 chaperone/DNA topoisomerase II/histidine kinase"/>
    <property type="match status" value="1"/>
</dbReference>
<dbReference type="GO" id="GO:0016887">
    <property type="term" value="F:ATP hydrolysis activity"/>
    <property type="evidence" value="ECO:0007669"/>
    <property type="project" value="InterPro"/>
</dbReference>
<organism evidence="6 7">
    <name type="scientific">Paramormyrops kingsleyae</name>
    <dbReference type="NCBI Taxonomy" id="1676925"/>
    <lineage>
        <taxon>Eukaryota</taxon>
        <taxon>Metazoa</taxon>
        <taxon>Chordata</taxon>
        <taxon>Craniata</taxon>
        <taxon>Vertebrata</taxon>
        <taxon>Euteleostomi</taxon>
        <taxon>Actinopterygii</taxon>
        <taxon>Neopterygii</taxon>
        <taxon>Teleostei</taxon>
        <taxon>Osteoglossocephala</taxon>
        <taxon>Osteoglossomorpha</taxon>
        <taxon>Osteoglossiformes</taxon>
        <taxon>Mormyridae</taxon>
        <taxon>Paramormyrops</taxon>
    </lineage>
</organism>
<feature type="compositionally biased region" description="Low complexity" evidence="4">
    <location>
        <begin position="455"/>
        <end position="464"/>
    </location>
</feature>
<dbReference type="FunFam" id="3.30.230.10:FF:000030">
    <property type="entry name" value="PMS1 homolog 1, mismatch repair system component"/>
    <property type="match status" value="1"/>
</dbReference>
<dbReference type="SUPFAM" id="SSF54211">
    <property type="entry name" value="Ribosomal protein S5 domain 2-like"/>
    <property type="match status" value="1"/>
</dbReference>
<feature type="domain" description="HMG box" evidence="5">
    <location>
        <begin position="511"/>
        <end position="579"/>
    </location>
</feature>
<dbReference type="InterPro" id="IPR014721">
    <property type="entry name" value="Ribsml_uS5_D2-typ_fold_subgr"/>
</dbReference>
<dbReference type="CDD" id="cd16926">
    <property type="entry name" value="HATPase_MutL-MLH-PMS-like"/>
    <property type="match status" value="1"/>
</dbReference>
<dbReference type="CTD" id="5378"/>
<proteinExistence type="inferred from homology"/>
<evidence type="ECO:0000256" key="4">
    <source>
        <dbReference type="SAM" id="MobiDB-lite"/>
    </source>
</evidence>
<dbReference type="Gene3D" id="3.30.230.10">
    <property type="match status" value="1"/>
</dbReference>
<dbReference type="GO" id="GO:0140664">
    <property type="term" value="F:ATP-dependent DNA damage sensor activity"/>
    <property type="evidence" value="ECO:0007669"/>
    <property type="project" value="InterPro"/>
</dbReference>
<dbReference type="PROSITE" id="PS00058">
    <property type="entry name" value="DNA_MISMATCH_REPAIR_1"/>
    <property type="match status" value="1"/>
</dbReference>
<keyword evidence="3" id="KW-0238">DNA-binding</keyword>
<dbReference type="SMART" id="SM01340">
    <property type="entry name" value="DNA_mis_repair"/>
    <property type="match status" value="1"/>
</dbReference>
<protein>
    <submittedName>
        <fullName evidence="6">PMS1 homolog 1, mismatch repair system component</fullName>
    </submittedName>
</protein>
<dbReference type="Gene3D" id="3.30.565.10">
    <property type="entry name" value="Histidine kinase-like ATPase, C-terminal domain"/>
    <property type="match status" value="1"/>
</dbReference>
<evidence type="ECO:0000256" key="1">
    <source>
        <dbReference type="ARBA" id="ARBA00006082"/>
    </source>
</evidence>
<dbReference type="InterPro" id="IPR036890">
    <property type="entry name" value="HATPase_C_sf"/>
</dbReference>
<dbReference type="GO" id="GO:0032389">
    <property type="term" value="C:MutLalpha complex"/>
    <property type="evidence" value="ECO:0007669"/>
    <property type="project" value="TreeGrafter"/>
</dbReference>
<dbReference type="Ensembl" id="ENSPKIT00000017249.1">
    <property type="protein sequence ID" value="ENSPKIP00000036305.1"/>
    <property type="gene ID" value="ENSPKIG00000014918.1"/>
</dbReference>
<dbReference type="PANTHER" id="PTHR10073">
    <property type="entry name" value="DNA MISMATCH REPAIR PROTEIN MLH, PMS, MUTL"/>
    <property type="match status" value="1"/>
</dbReference>
<dbReference type="InterPro" id="IPR002099">
    <property type="entry name" value="MutL/Mlh/PMS"/>
</dbReference>
<reference evidence="6" key="2">
    <citation type="submission" date="2025-09" db="UniProtKB">
        <authorList>
            <consortium name="Ensembl"/>
        </authorList>
    </citation>
    <scope>IDENTIFICATION</scope>
</reference>
<dbReference type="NCBIfam" id="TIGR00585">
    <property type="entry name" value="mutl"/>
    <property type="match status" value="1"/>
</dbReference>
<dbReference type="GO" id="GO:0030983">
    <property type="term" value="F:mismatched DNA binding"/>
    <property type="evidence" value="ECO:0007669"/>
    <property type="project" value="InterPro"/>
</dbReference>
<evidence type="ECO:0000256" key="3">
    <source>
        <dbReference type="PROSITE-ProRule" id="PRU00267"/>
    </source>
</evidence>
<evidence type="ECO:0000313" key="7">
    <source>
        <dbReference type="Proteomes" id="UP000261540"/>
    </source>
</evidence>
<feature type="region of interest" description="Disordered" evidence="4">
    <location>
        <begin position="361"/>
        <end position="413"/>
    </location>
</feature>
<evidence type="ECO:0000259" key="5">
    <source>
        <dbReference type="PROSITE" id="PS50118"/>
    </source>
</evidence>
<dbReference type="STRING" id="1676925.ENSPKIP00000036305"/>
<keyword evidence="2" id="KW-0227">DNA damage</keyword>
<evidence type="ECO:0000256" key="2">
    <source>
        <dbReference type="ARBA" id="ARBA00022763"/>
    </source>
</evidence>
<dbReference type="GO" id="GO:0006298">
    <property type="term" value="P:mismatch repair"/>
    <property type="evidence" value="ECO:0007669"/>
    <property type="project" value="InterPro"/>
</dbReference>
<accession>A0A3B3T0W6</accession>
<dbReference type="InterPro" id="IPR036910">
    <property type="entry name" value="HMG_box_dom_sf"/>
</dbReference>
<dbReference type="Gene3D" id="1.10.30.10">
    <property type="entry name" value="High mobility group box domain"/>
    <property type="match status" value="1"/>
</dbReference>
<dbReference type="GO" id="GO:0005524">
    <property type="term" value="F:ATP binding"/>
    <property type="evidence" value="ECO:0007669"/>
    <property type="project" value="InterPro"/>
</dbReference>
<feature type="region of interest" description="Disordered" evidence="4">
    <location>
        <begin position="576"/>
        <end position="601"/>
    </location>
</feature>
<dbReference type="SUPFAM" id="SSF47095">
    <property type="entry name" value="HMG-box"/>
    <property type="match status" value="1"/>
</dbReference>
<sequence length="874" mass="95695">MKQLPAETVRLLSSSQVITSVVSVVKELVENSLDAGASSVDVKLENFGLDRIEVVDNGCGIKAADAPVMAVKHYTSKISCHSDLERLETYGFRGEALGSICAVSEVILTTKTADDNVSTQYTLDHNGNVTSRKPSHLGQGATVSVFKLFKNLPVRRQFYSSSKKCKEELRKVQELLMAYGIIRPALRVLLTHNKAVVWLKAKALDHRTALMAALGTSTVASMVPLQHRQEQPEIILEGFFPKPGSNPSLMSSTTPDRTFVFINNRPVHHRDILKLLKRQYGAHVGGEGAPSRYPALMLSVTVTASAVDVNLTPDKTQVMLQCKEAVLLALETMLTSLYCPESSGPPPIVPKDPKCRVEEDPVCQTAPDCPGPPAVDDTAQVTPSDRHSECEKPVSENTTSRSANTSSSSSSEDWVINSSCSFELNLSLTGEDGITNVTGVSEPDIVDGPKPGRDSSSCVPEVSPVSWSMGRGLLDPDTGQAVSPMRVHVSVPEPKKAAKLTAYDLISNRTVRQPLSASAMFEQENRTTVQREKPDASEQDVSTALEERWKNLGVQERKKYEEKAEKDLLRYHLQSKRAAERVSSEKHPRPSPPAGPGQKRKAPLSNLQVLDQLFLQPPSKKKPPPEKQSIPVAFSLAALRQRLIRTTMGRRIDSDTGGVQLVGRLPSHSAWVILRGSHLLLLDPSRIEEVLLFTQLLETNIIPTRLLDAPVTLTNSVLGDPANMRALCSMQKDPPELSGAAYFTDPRLVANGFQIRQIPGPLSPEPHLEVAAMADCIPCFGVGDLKEILRAVVERQAASVKECRPLKVCNYLEGEAVRLVRQLPLCLSQEDVRDTLSRLDRQLGTARHTCLHGRPFFHPLAKVPETEQDPPTSC</sequence>
<dbReference type="SMART" id="SM00398">
    <property type="entry name" value="HMG"/>
    <property type="match status" value="1"/>
</dbReference>
<dbReference type="CDD" id="cd03485">
    <property type="entry name" value="MutL_Trans_hPMS_1_like"/>
    <property type="match status" value="1"/>
</dbReference>
<evidence type="ECO:0000313" key="6">
    <source>
        <dbReference type="Ensembl" id="ENSPKIP00000036305.1"/>
    </source>
</evidence>
<feature type="DNA-binding region" description="HMG box" evidence="3">
    <location>
        <begin position="511"/>
        <end position="579"/>
    </location>
</feature>
<dbReference type="Proteomes" id="UP000261540">
    <property type="component" value="Unplaced"/>
</dbReference>
<dbReference type="PROSITE" id="PS50118">
    <property type="entry name" value="HMG_BOX_2"/>
    <property type="match status" value="1"/>
</dbReference>
<dbReference type="FunFam" id="1.10.30.10:FF:000026">
    <property type="entry name" value="PMS1 homolog 1, mismatch repair system component"/>
    <property type="match status" value="1"/>
</dbReference>
<dbReference type="GeneTree" id="ENSGT00940000157085"/>
<dbReference type="InterPro" id="IPR014762">
    <property type="entry name" value="DNA_mismatch_repair_CS"/>
</dbReference>